<feature type="region of interest" description="Disordered" evidence="1">
    <location>
        <begin position="129"/>
        <end position="150"/>
    </location>
</feature>
<evidence type="ECO:0000313" key="2">
    <source>
        <dbReference type="EMBL" id="CAI2169716.1"/>
    </source>
</evidence>
<name>A0A9W4WPR1_9GLOM</name>
<sequence length="241" mass="26817">MTQHSSNNRNFNIPNTGNPYHKTRGTHARVSRVRVTTVGKTCFSEKQLRSCPKCKESANNVKMLTARVGKIECLVNALAKTTQNLTSMSKREDRFAQHSRFGGLDLTRCSLQELQRLVVATTNIMVPSNNKLSQKSNQNPHPSITSDNINNDNAAEKTILHSEPIEDVKIFQETSSALPSSHHNQMQIAPTSPIRTATSVLKCKSLRQDSGFLESKHMLPSDNAENAENVQINGESRYSDD</sequence>
<accession>A0A9W4WPR1</accession>
<feature type="compositionally biased region" description="Polar residues" evidence="1">
    <location>
        <begin position="1"/>
        <end position="18"/>
    </location>
</feature>
<evidence type="ECO:0000313" key="3">
    <source>
        <dbReference type="Proteomes" id="UP001153678"/>
    </source>
</evidence>
<organism evidence="2 3">
    <name type="scientific">Funneliformis geosporum</name>
    <dbReference type="NCBI Taxonomy" id="1117311"/>
    <lineage>
        <taxon>Eukaryota</taxon>
        <taxon>Fungi</taxon>
        <taxon>Fungi incertae sedis</taxon>
        <taxon>Mucoromycota</taxon>
        <taxon>Glomeromycotina</taxon>
        <taxon>Glomeromycetes</taxon>
        <taxon>Glomerales</taxon>
        <taxon>Glomeraceae</taxon>
        <taxon>Funneliformis</taxon>
    </lineage>
</organism>
<dbReference type="EMBL" id="CAMKVN010000615">
    <property type="protein sequence ID" value="CAI2169716.1"/>
    <property type="molecule type" value="Genomic_DNA"/>
</dbReference>
<keyword evidence="3" id="KW-1185">Reference proteome</keyword>
<evidence type="ECO:0000256" key="1">
    <source>
        <dbReference type="SAM" id="MobiDB-lite"/>
    </source>
</evidence>
<feature type="compositionally biased region" description="Low complexity" evidence="1">
    <location>
        <begin position="129"/>
        <end position="139"/>
    </location>
</feature>
<feature type="region of interest" description="Disordered" evidence="1">
    <location>
        <begin position="1"/>
        <end position="29"/>
    </location>
</feature>
<proteinExistence type="predicted"/>
<reference evidence="2" key="1">
    <citation type="submission" date="2022-08" db="EMBL/GenBank/DDBJ databases">
        <authorList>
            <person name="Kallberg Y."/>
            <person name="Tangrot J."/>
            <person name="Rosling A."/>
        </authorList>
    </citation>
    <scope>NUCLEOTIDE SEQUENCE</scope>
    <source>
        <strain evidence="2">Wild A</strain>
    </source>
</reference>
<dbReference type="AlphaFoldDB" id="A0A9W4WPR1"/>
<feature type="compositionally biased region" description="Polar residues" evidence="1">
    <location>
        <begin position="140"/>
        <end position="150"/>
    </location>
</feature>
<feature type="region of interest" description="Disordered" evidence="1">
    <location>
        <begin position="214"/>
        <end position="241"/>
    </location>
</feature>
<dbReference type="Proteomes" id="UP001153678">
    <property type="component" value="Unassembled WGS sequence"/>
</dbReference>
<dbReference type="OrthoDB" id="2376163at2759"/>
<protein>
    <submittedName>
        <fullName evidence="2">13079_t:CDS:1</fullName>
    </submittedName>
</protein>
<feature type="compositionally biased region" description="Polar residues" evidence="1">
    <location>
        <begin position="223"/>
        <end position="241"/>
    </location>
</feature>
<comment type="caution">
    <text evidence="2">The sequence shown here is derived from an EMBL/GenBank/DDBJ whole genome shotgun (WGS) entry which is preliminary data.</text>
</comment>
<gene>
    <name evidence="2" type="ORF">FWILDA_LOCUS4220</name>
</gene>